<evidence type="ECO:0000256" key="2">
    <source>
        <dbReference type="ARBA" id="ARBA00023203"/>
    </source>
</evidence>
<dbReference type="InterPro" id="IPR036872">
    <property type="entry name" value="CH_dom_sf"/>
</dbReference>
<evidence type="ECO:0000313" key="3">
    <source>
        <dbReference type="EMBL" id="KAF9684257.1"/>
    </source>
</evidence>
<dbReference type="EMBL" id="JADGMS010000004">
    <property type="protein sequence ID" value="KAF9684257.1"/>
    <property type="molecule type" value="Genomic_DNA"/>
</dbReference>
<organism evidence="3 4">
    <name type="scientific">Salix dunnii</name>
    <dbReference type="NCBI Taxonomy" id="1413687"/>
    <lineage>
        <taxon>Eukaryota</taxon>
        <taxon>Viridiplantae</taxon>
        <taxon>Streptophyta</taxon>
        <taxon>Embryophyta</taxon>
        <taxon>Tracheophyta</taxon>
        <taxon>Spermatophyta</taxon>
        <taxon>Magnoliopsida</taxon>
        <taxon>eudicotyledons</taxon>
        <taxon>Gunneridae</taxon>
        <taxon>Pentapetalae</taxon>
        <taxon>rosids</taxon>
        <taxon>fabids</taxon>
        <taxon>Malpighiales</taxon>
        <taxon>Salicaceae</taxon>
        <taxon>Saliceae</taxon>
        <taxon>Salix</taxon>
    </lineage>
</organism>
<dbReference type="Proteomes" id="UP000657918">
    <property type="component" value="Chromosome 4"/>
</dbReference>
<dbReference type="GO" id="GO:0051015">
    <property type="term" value="F:actin filament binding"/>
    <property type="evidence" value="ECO:0007669"/>
    <property type="project" value="InterPro"/>
</dbReference>
<dbReference type="PANTHER" id="PTHR19961">
    <property type="entry name" value="FIMBRIN/PLASTIN"/>
    <property type="match status" value="1"/>
</dbReference>
<dbReference type="GO" id="GO:0051017">
    <property type="term" value="P:actin filament bundle assembly"/>
    <property type="evidence" value="ECO:0007669"/>
    <property type="project" value="InterPro"/>
</dbReference>
<dbReference type="GO" id="GO:0032432">
    <property type="term" value="C:actin filament bundle"/>
    <property type="evidence" value="ECO:0007669"/>
    <property type="project" value="TreeGrafter"/>
</dbReference>
<name>A0A835K4U7_9ROSI</name>
<sequence>MLRSLWNWSLKWMNFHLKKAGYEKPVFNFSSDLKRCGVIRVFMSPDQCLQNQFMQKGKVIAGDLAPVMGKLKAFIFNKEEITGILNELYADLSSEIEFEDFLKVSSFSV</sequence>
<dbReference type="GO" id="GO:0051639">
    <property type="term" value="P:actin filament network formation"/>
    <property type="evidence" value="ECO:0007669"/>
    <property type="project" value="TreeGrafter"/>
</dbReference>
<accession>A0A835K4U7</accession>
<proteinExistence type="predicted"/>
<dbReference type="SUPFAM" id="SSF47576">
    <property type="entry name" value="Calponin-homology domain, CH-domain"/>
    <property type="match status" value="1"/>
</dbReference>
<dbReference type="GO" id="GO:0005737">
    <property type="term" value="C:cytoplasm"/>
    <property type="evidence" value="ECO:0007669"/>
    <property type="project" value="TreeGrafter"/>
</dbReference>
<dbReference type="PANTHER" id="PTHR19961:SF62">
    <property type="entry name" value="FIMBRIN-1"/>
    <property type="match status" value="1"/>
</dbReference>
<protein>
    <submittedName>
        <fullName evidence="3">Uncharacterized protein</fullName>
    </submittedName>
</protein>
<dbReference type="AlphaFoldDB" id="A0A835K4U7"/>
<keyword evidence="2" id="KW-0009">Actin-binding</keyword>
<comment type="caution">
    <text evidence="3">The sequence shown here is derived from an EMBL/GenBank/DDBJ whole genome shotgun (WGS) entry which is preliminary data.</text>
</comment>
<dbReference type="GO" id="GO:0005884">
    <property type="term" value="C:actin filament"/>
    <property type="evidence" value="ECO:0007669"/>
    <property type="project" value="TreeGrafter"/>
</dbReference>
<evidence type="ECO:0000256" key="1">
    <source>
        <dbReference type="ARBA" id="ARBA00022737"/>
    </source>
</evidence>
<keyword evidence="4" id="KW-1185">Reference proteome</keyword>
<gene>
    <name evidence="3" type="ORF">SADUNF_Sadunf04G0099100</name>
</gene>
<dbReference type="InterPro" id="IPR039959">
    <property type="entry name" value="Fimbrin/Plastin"/>
</dbReference>
<keyword evidence="1" id="KW-0677">Repeat</keyword>
<dbReference type="OrthoDB" id="1544432at2759"/>
<evidence type="ECO:0000313" key="4">
    <source>
        <dbReference type="Proteomes" id="UP000657918"/>
    </source>
</evidence>
<reference evidence="3 4" key="1">
    <citation type="submission" date="2020-10" db="EMBL/GenBank/DDBJ databases">
        <title>Plant Genome Project.</title>
        <authorList>
            <person name="Zhang R.-G."/>
        </authorList>
    </citation>
    <scope>NUCLEOTIDE SEQUENCE [LARGE SCALE GENOMIC DNA]</scope>
    <source>
        <strain evidence="3">FAFU-HL-1</strain>
        <tissue evidence="3">Leaf</tissue>
    </source>
</reference>